<dbReference type="EMBL" id="GBRH01185296">
    <property type="protein sequence ID" value="JAE12600.1"/>
    <property type="molecule type" value="Transcribed_RNA"/>
</dbReference>
<name>A0A0A9FHZ0_ARUDO</name>
<reference evidence="2" key="1">
    <citation type="submission" date="2014-09" db="EMBL/GenBank/DDBJ databases">
        <authorList>
            <person name="Magalhaes I.L.F."/>
            <person name="Oliveira U."/>
            <person name="Santos F.R."/>
            <person name="Vidigal T.H.D.A."/>
            <person name="Brescovit A.D."/>
            <person name="Santos A.J."/>
        </authorList>
    </citation>
    <scope>NUCLEOTIDE SEQUENCE</scope>
    <source>
        <tissue evidence="2">Shoot tissue taken approximately 20 cm above the soil surface</tissue>
    </source>
</reference>
<protein>
    <submittedName>
        <fullName evidence="2">Rpl22, OrsajCp067</fullName>
    </submittedName>
</protein>
<evidence type="ECO:0000256" key="1">
    <source>
        <dbReference type="SAM" id="Phobius"/>
    </source>
</evidence>
<organism evidence="2">
    <name type="scientific">Arundo donax</name>
    <name type="common">Giant reed</name>
    <name type="synonym">Donax arundinaceus</name>
    <dbReference type="NCBI Taxonomy" id="35708"/>
    <lineage>
        <taxon>Eukaryota</taxon>
        <taxon>Viridiplantae</taxon>
        <taxon>Streptophyta</taxon>
        <taxon>Embryophyta</taxon>
        <taxon>Tracheophyta</taxon>
        <taxon>Spermatophyta</taxon>
        <taxon>Magnoliopsida</taxon>
        <taxon>Liliopsida</taxon>
        <taxon>Poales</taxon>
        <taxon>Poaceae</taxon>
        <taxon>PACMAD clade</taxon>
        <taxon>Arundinoideae</taxon>
        <taxon>Arundineae</taxon>
        <taxon>Arundo</taxon>
    </lineage>
</organism>
<proteinExistence type="predicted"/>
<keyword evidence="1" id="KW-0472">Membrane</keyword>
<keyword evidence="1" id="KW-0812">Transmembrane</keyword>
<reference evidence="2" key="2">
    <citation type="journal article" date="2015" name="Data Brief">
        <title>Shoot transcriptome of the giant reed, Arundo donax.</title>
        <authorList>
            <person name="Barrero R.A."/>
            <person name="Guerrero F.D."/>
            <person name="Moolhuijzen P."/>
            <person name="Goolsby J.A."/>
            <person name="Tidwell J."/>
            <person name="Bellgard S.E."/>
            <person name="Bellgard M.I."/>
        </authorList>
    </citation>
    <scope>NUCLEOTIDE SEQUENCE</scope>
    <source>
        <tissue evidence="2">Shoot tissue taken approximately 20 cm above the soil surface</tissue>
    </source>
</reference>
<sequence length="73" mass="8670">MRFCALKTRSNLSRRSVGTFLASFLSPFFFFFILGVYFTNLKLVINKVITRLPLLYLNPINFVYSESFYYEFS</sequence>
<dbReference type="AlphaFoldDB" id="A0A0A9FHZ0"/>
<evidence type="ECO:0000313" key="2">
    <source>
        <dbReference type="EMBL" id="JAE12600.1"/>
    </source>
</evidence>
<accession>A0A0A9FHZ0</accession>
<keyword evidence="1" id="KW-1133">Transmembrane helix</keyword>
<feature type="transmembrane region" description="Helical" evidence="1">
    <location>
        <begin position="20"/>
        <end position="38"/>
    </location>
</feature>